<gene>
    <name evidence="1" type="ORF">MNBD_GAMMA18-1236</name>
</gene>
<feature type="non-terminal residue" evidence="1">
    <location>
        <position position="1"/>
    </location>
</feature>
<evidence type="ECO:0000313" key="1">
    <source>
        <dbReference type="EMBL" id="VAW88831.1"/>
    </source>
</evidence>
<organism evidence="1">
    <name type="scientific">hydrothermal vent metagenome</name>
    <dbReference type="NCBI Taxonomy" id="652676"/>
    <lineage>
        <taxon>unclassified sequences</taxon>
        <taxon>metagenomes</taxon>
        <taxon>ecological metagenomes</taxon>
    </lineage>
</organism>
<name>A0A3B0ZBB1_9ZZZZ</name>
<proteinExistence type="predicted"/>
<reference evidence="1" key="1">
    <citation type="submission" date="2018-06" db="EMBL/GenBank/DDBJ databases">
        <authorList>
            <person name="Zhirakovskaya E."/>
        </authorList>
    </citation>
    <scope>NUCLEOTIDE SEQUENCE</scope>
</reference>
<sequence>QGVYDQNEQQIEVKKGEIYLLRNRALSRPVIHQQLAEK</sequence>
<dbReference type="AlphaFoldDB" id="A0A3B0ZBB1"/>
<dbReference type="EMBL" id="UOFP01000238">
    <property type="protein sequence ID" value="VAW88831.1"/>
    <property type="molecule type" value="Genomic_DNA"/>
</dbReference>
<protein>
    <submittedName>
        <fullName evidence="1">Uncharacterized protein</fullName>
    </submittedName>
</protein>
<accession>A0A3B0ZBB1</accession>